<dbReference type="Gene3D" id="3.40.50.1820">
    <property type="entry name" value="alpha/beta hydrolase"/>
    <property type="match status" value="1"/>
</dbReference>
<sequence>MSSRSMYFDLAETPTPVSGRFADKNIIQFCASVKDHSRDIKRILTKSILVTSPESLQTSFQEVHEIIASGFSYNGQYRAILRETADKKRYVEIWEGDRLEACKDVSDIHGTFYSDEFLSSISFSYKDKTVLYIAEKKATQNKSKESTEGFAYTQSFGEGLTGKKQPVTFLFEWDKLKITALSIDASILFGQCIFSPAGNDTIYATGYEHTYEGKLLGIKYCFNRPFGIWEIKLGSSSDSITEQGDDNKDAKVDIVQCQLKKLTPHDLSCRSPRIFVAGDVVRLLWLSNPTGGAHAATAALHSLDISFGADSKAQTLVDRVWDPSAGEFPGLCCDPTLSTSPFLQLQTPNNGPEHFVVTHSTWGSRTTVLLISLRDGAVKDIAPDTDGKLFSWTVFGTDNQRRVLCCRSSVTTPYELLVGELQDSGDISWKVVYKTPVSSKGVFSIPLAFPVLRLDYASAVNESLSSLNLKIIPIPDRYPAETILISHSKSQADDKVLPLILFPHGGPHSTSNTGFNAGAAAWALEGYNISMPNYTGSPGYGEKHVQALIGKCGSLDVEDCIESVNHLVKLGIAEQGPGKIFVTGGSHGGFLTGHLIGQYPDVFTSAALRNPVISSGEISTSDIPDWYYAEFGLDYPIYSSPIFSDGTSAFSTPSSEVPPPRLMTPEVYSKLFLASPIAHVEKVKVPVLLLMGGSDERVAPTQGIGYYHALKAVKRKTGKPEDVEMLLFEDQNHSIDGVVAARVSWFKTMEWFRRN</sequence>
<dbReference type="InterPro" id="IPR001375">
    <property type="entry name" value="Peptidase_S9_cat"/>
</dbReference>
<dbReference type="GO" id="GO:0005737">
    <property type="term" value="C:cytoplasm"/>
    <property type="evidence" value="ECO:0007669"/>
    <property type="project" value="UniProtKB-SubCell"/>
</dbReference>
<evidence type="ECO:0000256" key="4">
    <source>
        <dbReference type="ARBA" id="ARBA00011881"/>
    </source>
</evidence>
<accession>A0A4S8MMR0</accession>
<dbReference type="PANTHER" id="PTHR42776:SF4">
    <property type="entry name" value="ACYLAMINO-ACID-RELEASING ENZYME"/>
    <property type="match status" value="1"/>
</dbReference>
<protein>
    <recommendedName>
        <fullName evidence="5">acylaminoacyl-peptidase</fullName>
        <ecNumber evidence="5">3.4.19.1</ecNumber>
    </recommendedName>
    <alternativeName>
        <fullName evidence="8">Dipeptidyl-peptidase V</fullName>
    </alternativeName>
</protein>
<dbReference type="SUPFAM" id="SSF50993">
    <property type="entry name" value="Peptidase/esterase 'gauge' domain"/>
    <property type="match status" value="1"/>
</dbReference>
<proteinExistence type="inferred from homology"/>
<keyword evidence="7 11" id="KW-0378">Hydrolase</keyword>
<evidence type="ECO:0000313" key="11">
    <source>
        <dbReference type="EMBL" id="THV03554.1"/>
    </source>
</evidence>
<comment type="similarity">
    <text evidence="3">Belongs to the peptidase S9C family.</text>
</comment>
<evidence type="ECO:0000256" key="6">
    <source>
        <dbReference type="ARBA" id="ARBA00022490"/>
    </source>
</evidence>
<reference evidence="11 12" key="1">
    <citation type="journal article" date="2019" name="Nat. Ecol. Evol.">
        <title>Megaphylogeny resolves global patterns of mushroom evolution.</title>
        <authorList>
            <person name="Varga T."/>
            <person name="Krizsan K."/>
            <person name="Foldi C."/>
            <person name="Dima B."/>
            <person name="Sanchez-Garcia M."/>
            <person name="Sanchez-Ramirez S."/>
            <person name="Szollosi G.J."/>
            <person name="Szarkandi J.G."/>
            <person name="Papp V."/>
            <person name="Albert L."/>
            <person name="Andreopoulos W."/>
            <person name="Angelini C."/>
            <person name="Antonin V."/>
            <person name="Barry K.W."/>
            <person name="Bougher N.L."/>
            <person name="Buchanan P."/>
            <person name="Buyck B."/>
            <person name="Bense V."/>
            <person name="Catcheside P."/>
            <person name="Chovatia M."/>
            <person name="Cooper J."/>
            <person name="Damon W."/>
            <person name="Desjardin D."/>
            <person name="Finy P."/>
            <person name="Geml J."/>
            <person name="Haridas S."/>
            <person name="Hughes K."/>
            <person name="Justo A."/>
            <person name="Karasinski D."/>
            <person name="Kautmanova I."/>
            <person name="Kiss B."/>
            <person name="Kocsube S."/>
            <person name="Kotiranta H."/>
            <person name="LaButti K.M."/>
            <person name="Lechner B.E."/>
            <person name="Liimatainen K."/>
            <person name="Lipzen A."/>
            <person name="Lukacs Z."/>
            <person name="Mihaltcheva S."/>
            <person name="Morgado L.N."/>
            <person name="Niskanen T."/>
            <person name="Noordeloos M.E."/>
            <person name="Ohm R.A."/>
            <person name="Ortiz-Santana B."/>
            <person name="Ovrebo C."/>
            <person name="Racz N."/>
            <person name="Riley R."/>
            <person name="Savchenko A."/>
            <person name="Shiryaev A."/>
            <person name="Soop K."/>
            <person name="Spirin V."/>
            <person name="Szebenyi C."/>
            <person name="Tomsovsky M."/>
            <person name="Tulloss R.E."/>
            <person name="Uehling J."/>
            <person name="Grigoriev I.V."/>
            <person name="Vagvolgyi C."/>
            <person name="Papp T."/>
            <person name="Martin F.M."/>
            <person name="Miettinen O."/>
            <person name="Hibbett D.S."/>
            <person name="Nagy L.G."/>
        </authorList>
    </citation>
    <scope>NUCLEOTIDE SEQUENCE [LARGE SCALE GENOMIC DNA]</scope>
    <source>
        <strain evidence="11 12">CBS 962.96</strain>
    </source>
</reference>
<dbReference type="GO" id="GO:0006508">
    <property type="term" value="P:proteolysis"/>
    <property type="evidence" value="ECO:0007669"/>
    <property type="project" value="InterPro"/>
</dbReference>
<evidence type="ECO:0000256" key="5">
    <source>
        <dbReference type="ARBA" id="ARBA00012917"/>
    </source>
</evidence>
<evidence type="ECO:0000256" key="2">
    <source>
        <dbReference type="ARBA" id="ARBA00004496"/>
    </source>
</evidence>
<dbReference type="GO" id="GO:0004252">
    <property type="term" value="F:serine-type endopeptidase activity"/>
    <property type="evidence" value="ECO:0007669"/>
    <property type="project" value="TreeGrafter"/>
</dbReference>
<dbReference type="PANTHER" id="PTHR42776">
    <property type="entry name" value="SERINE PEPTIDASE S9 FAMILY MEMBER"/>
    <property type="match status" value="1"/>
</dbReference>
<name>A0A4S8MMR0_DENBC</name>
<evidence type="ECO:0000259" key="9">
    <source>
        <dbReference type="Pfam" id="PF00326"/>
    </source>
</evidence>
<comment type="catalytic activity">
    <reaction evidence="1">
        <text>Cleavage of an N-acetyl or N-formyl amino acid from the N-terminus of a polypeptide.</text>
        <dbReference type="EC" id="3.4.19.1"/>
    </reaction>
</comment>
<dbReference type="AlphaFoldDB" id="A0A4S8MMR0"/>
<feature type="domain" description="Peptidase S9 prolyl oligopeptidase catalytic" evidence="9">
    <location>
        <begin position="516"/>
        <end position="621"/>
    </location>
</feature>
<keyword evidence="12" id="KW-1185">Reference proteome</keyword>
<dbReference type="Pfam" id="PF19283">
    <property type="entry name" value="APEH_N"/>
    <property type="match status" value="1"/>
</dbReference>
<dbReference type="OrthoDB" id="43744at2759"/>
<dbReference type="EMBL" id="ML179066">
    <property type="protein sequence ID" value="THV03554.1"/>
    <property type="molecule type" value="Genomic_DNA"/>
</dbReference>
<dbReference type="Pfam" id="PF00326">
    <property type="entry name" value="Peptidase_S9"/>
    <property type="match status" value="2"/>
</dbReference>
<evidence type="ECO:0000256" key="7">
    <source>
        <dbReference type="ARBA" id="ARBA00022801"/>
    </source>
</evidence>
<evidence type="ECO:0000256" key="8">
    <source>
        <dbReference type="ARBA" id="ARBA00032829"/>
    </source>
</evidence>
<comment type="subcellular location">
    <subcellularLocation>
        <location evidence="2">Cytoplasm</location>
    </subcellularLocation>
</comment>
<keyword evidence="6" id="KW-0963">Cytoplasm</keyword>
<evidence type="ECO:0000259" key="10">
    <source>
        <dbReference type="Pfam" id="PF19283"/>
    </source>
</evidence>
<dbReference type="EC" id="3.4.19.1" evidence="5"/>
<dbReference type="SUPFAM" id="SSF53474">
    <property type="entry name" value="alpha/beta-Hydrolases"/>
    <property type="match status" value="1"/>
</dbReference>
<dbReference type="InterPro" id="IPR045550">
    <property type="entry name" value="AARE_N"/>
</dbReference>
<evidence type="ECO:0000313" key="12">
    <source>
        <dbReference type="Proteomes" id="UP000297245"/>
    </source>
</evidence>
<dbReference type="GO" id="GO:0008242">
    <property type="term" value="F:omega peptidase activity"/>
    <property type="evidence" value="ECO:0007669"/>
    <property type="project" value="UniProtKB-EC"/>
</dbReference>
<evidence type="ECO:0000256" key="3">
    <source>
        <dbReference type="ARBA" id="ARBA00010040"/>
    </source>
</evidence>
<organism evidence="11 12">
    <name type="scientific">Dendrothele bispora (strain CBS 962.96)</name>
    <dbReference type="NCBI Taxonomy" id="1314807"/>
    <lineage>
        <taxon>Eukaryota</taxon>
        <taxon>Fungi</taxon>
        <taxon>Dikarya</taxon>
        <taxon>Basidiomycota</taxon>
        <taxon>Agaricomycotina</taxon>
        <taxon>Agaricomycetes</taxon>
        <taxon>Agaricomycetidae</taxon>
        <taxon>Agaricales</taxon>
        <taxon>Agaricales incertae sedis</taxon>
        <taxon>Dendrothele</taxon>
    </lineage>
</organism>
<evidence type="ECO:0000256" key="1">
    <source>
        <dbReference type="ARBA" id="ARBA00000721"/>
    </source>
</evidence>
<feature type="domain" description="Acylamino-acid-releasing enzyme N-terminal" evidence="10">
    <location>
        <begin position="75"/>
        <end position="427"/>
    </location>
</feature>
<gene>
    <name evidence="11" type="ORF">K435DRAFT_827107</name>
</gene>
<feature type="domain" description="Peptidase S9 prolyl oligopeptidase catalytic" evidence="9">
    <location>
        <begin position="673"/>
        <end position="752"/>
    </location>
</feature>
<dbReference type="InterPro" id="IPR029058">
    <property type="entry name" value="AB_hydrolase_fold"/>
</dbReference>
<dbReference type="Proteomes" id="UP000297245">
    <property type="component" value="Unassembled WGS sequence"/>
</dbReference>
<comment type="subunit">
    <text evidence="4">Homotetramer.</text>
</comment>